<reference evidence="2 3" key="1">
    <citation type="journal article" date="2015" name="Plant Cell">
        <title>Oil accumulation by the oleaginous diatom Fistulifera solaris as revealed by the genome and transcriptome.</title>
        <authorList>
            <person name="Tanaka T."/>
            <person name="Maeda Y."/>
            <person name="Veluchamy A."/>
            <person name="Tanaka M."/>
            <person name="Abida H."/>
            <person name="Marechal E."/>
            <person name="Bowler C."/>
            <person name="Muto M."/>
            <person name="Sunaga Y."/>
            <person name="Tanaka M."/>
            <person name="Yoshino T."/>
            <person name="Taniguchi T."/>
            <person name="Fukuda Y."/>
            <person name="Nemoto M."/>
            <person name="Matsumoto M."/>
            <person name="Wong P.S."/>
            <person name="Aburatani S."/>
            <person name="Fujibuchi W."/>
        </authorList>
    </citation>
    <scope>NUCLEOTIDE SEQUENCE [LARGE SCALE GENOMIC DNA]</scope>
    <source>
        <strain evidence="2 3">JPCC DA0580</strain>
    </source>
</reference>
<keyword evidence="3" id="KW-1185">Reference proteome</keyword>
<dbReference type="PANTHER" id="PTHR10177">
    <property type="entry name" value="CYCLINS"/>
    <property type="match status" value="1"/>
</dbReference>
<protein>
    <recommendedName>
        <fullName evidence="1">Cyclin N-terminal domain-containing protein</fullName>
    </recommendedName>
</protein>
<dbReference type="InterPro" id="IPR006671">
    <property type="entry name" value="Cyclin_N"/>
</dbReference>
<gene>
    <name evidence="2" type="ORF">FisN_13Hh242</name>
</gene>
<dbReference type="InterPro" id="IPR039361">
    <property type="entry name" value="Cyclin"/>
</dbReference>
<sequence length="360" mass="41314">MNYRFQIAEGDDGLRRDQLEAMMSIEESYVVPRLPCSSITKYGRVPLESWRRKICQWAFRVIDHFRLDREVVTIGMNLFDRFLLYHEQTDRQREAFQVADCRCPCCKRSSDPTTYQLAAMTSIYISAKLASLQNNPDENAPQTHFRLSTFADLSRGQFTMNDIYITERTIYQTVGWKVMLPSPVTFVSHLLVLMPKCDDSVVTAALKHDLVLHVLHEISRYLTEIATCLGSSCSQHRPSHVAFAAILVSMDLLTYEALPHSIRETFRCRVDQVCGIRSVDSLVRRLERALWPEMLLDHSHDLPADVGHPIAVARNHGILDLHRIYYSRDTNNSMLSALEKTESTELFTHHPETSPVSTAR</sequence>
<evidence type="ECO:0000259" key="1">
    <source>
        <dbReference type="Pfam" id="PF00134"/>
    </source>
</evidence>
<dbReference type="Gene3D" id="1.10.472.10">
    <property type="entry name" value="Cyclin-like"/>
    <property type="match status" value="2"/>
</dbReference>
<dbReference type="SUPFAM" id="SSF47954">
    <property type="entry name" value="Cyclin-like"/>
    <property type="match status" value="1"/>
</dbReference>
<dbReference type="OrthoDB" id="5590282at2759"/>
<feature type="domain" description="Cyclin N-terminal" evidence="1">
    <location>
        <begin position="49"/>
        <end position="178"/>
    </location>
</feature>
<dbReference type="AlphaFoldDB" id="A0A1Z5KNG9"/>
<comment type="caution">
    <text evidence="2">The sequence shown here is derived from an EMBL/GenBank/DDBJ whole genome shotgun (WGS) entry which is preliminary data.</text>
</comment>
<dbReference type="InterPro" id="IPR036915">
    <property type="entry name" value="Cyclin-like_sf"/>
</dbReference>
<organism evidence="2 3">
    <name type="scientific">Fistulifera solaris</name>
    <name type="common">Oleaginous diatom</name>
    <dbReference type="NCBI Taxonomy" id="1519565"/>
    <lineage>
        <taxon>Eukaryota</taxon>
        <taxon>Sar</taxon>
        <taxon>Stramenopiles</taxon>
        <taxon>Ochrophyta</taxon>
        <taxon>Bacillariophyta</taxon>
        <taxon>Bacillariophyceae</taxon>
        <taxon>Bacillariophycidae</taxon>
        <taxon>Naviculales</taxon>
        <taxon>Naviculaceae</taxon>
        <taxon>Fistulifera</taxon>
    </lineage>
</organism>
<dbReference type="InParanoid" id="A0A1Z5KNG9"/>
<name>A0A1Z5KNG9_FISSO</name>
<dbReference type="Proteomes" id="UP000198406">
    <property type="component" value="Unassembled WGS sequence"/>
</dbReference>
<dbReference type="EMBL" id="BDSP01000259">
    <property type="protein sequence ID" value="GAX27665.1"/>
    <property type="molecule type" value="Genomic_DNA"/>
</dbReference>
<dbReference type="Pfam" id="PF00134">
    <property type="entry name" value="Cyclin_N"/>
    <property type="match status" value="1"/>
</dbReference>
<evidence type="ECO:0000313" key="3">
    <source>
        <dbReference type="Proteomes" id="UP000198406"/>
    </source>
</evidence>
<accession>A0A1Z5KNG9</accession>
<evidence type="ECO:0000313" key="2">
    <source>
        <dbReference type="EMBL" id="GAX27665.1"/>
    </source>
</evidence>
<proteinExistence type="predicted"/>